<dbReference type="PROSITE" id="PS50082">
    <property type="entry name" value="WD_REPEATS_2"/>
    <property type="match status" value="1"/>
</dbReference>
<dbReference type="InterPro" id="IPR036322">
    <property type="entry name" value="WD40_repeat_dom_sf"/>
</dbReference>
<dbReference type="SUPFAM" id="SSF50978">
    <property type="entry name" value="WD40 repeat-like"/>
    <property type="match status" value="1"/>
</dbReference>
<dbReference type="GO" id="GO:0080008">
    <property type="term" value="C:Cul4-RING E3 ubiquitin ligase complex"/>
    <property type="evidence" value="ECO:0007669"/>
    <property type="project" value="TreeGrafter"/>
</dbReference>
<dbReference type="Pfam" id="PF00400">
    <property type="entry name" value="WD40"/>
    <property type="match status" value="5"/>
</dbReference>
<dbReference type="GO" id="GO:0043161">
    <property type="term" value="P:proteasome-mediated ubiquitin-dependent protein catabolic process"/>
    <property type="evidence" value="ECO:0007669"/>
    <property type="project" value="TreeGrafter"/>
</dbReference>
<evidence type="ECO:0000256" key="2">
    <source>
        <dbReference type="SAM" id="MobiDB-lite"/>
    </source>
</evidence>
<dbReference type="InterPro" id="IPR001680">
    <property type="entry name" value="WD40_rpt"/>
</dbReference>
<name>A0A9Q0S295_9DIPT</name>
<feature type="region of interest" description="Disordered" evidence="2">
    <location>
        <begin position="504"/>
        <end position="524"/>
    </location>
</feature>
<sequence>MGNLNTSREWEDDIMELESSDEDVFGHLGPDNEDGYYVAMFLRRMIDSGELSREPQSYYNMKRIPKIRIKPDLVKLKTSAIFQSVKAASGVKPNDNVTNTNWSIVKMIGDRQFGSGRNNSGFTNQERCKINNKYLPNQSETIADYHKKVYCGCYSKNGNYFLTASHDQVLRVFDSKKPTYHRINRIQAKDVGWSIIDVAFSPDDQYFAYMHISPVMGNNYEDLQCLYLQVEQPRFCVFSLSFSACGKEIINGASDGCIYIYDRYLNRRTFKIPVRNCLQNEIDVNTVGFLDNSSNVMFSGMDDGVVKLWDRRCLTNEANPEPVGILVGHLDGITYIDSKNDGRYLISNSKDQSIKLWDIRSFSKSGAEDRLARLKQAARHINDWDYRWDEVPKEFYNTEIILEDDVSVMTYRGHVVSKTLIRAKFSPLESTGQRYIYAGDGNGRLIMYDVLTGAIVCSINSHTEVTRDVDWHPSRNEIATCSFDGRVNICTYQEKGVRAVRRKGDLNTSRAPRRSRRIAQQRRN</sequence>
<keyword evidence="1" id="KW-0853">WD repeat</keyword>
<feature type="repeat" description="WD" evidence="1">
    <location>
        <begin position="326"/>
        <end position="361"/>
    </location>
</feature>
<comment type="caution">
    <text evidence="3">The sequence shown here is derived from an EMBL/GenBank/DDBJ whole genome shotgun (WGS) entry which is preliminary data.</text>
</comment>
<dbReference type="PROSITE" id="PS50294">
    <property type="entry name" value="WD_REPEATS_REGION"/>
    <property type="match status" value="1"/>
</dbReference>
<dbReference type="EMBL" id="WJQU01000002">
    <property type="protein sequence ID" value="KAJ6642762.1"/>
    <property type="molecule type" value="Genomic_DNA"/>
</dbReference>
<dbReference type="AlphaFoldDB" id="A0A9Q0S295"/>
<evidence type="ECO:0000313" key="4">
    <source>
        <dbReference type="Proteomes" id="UP001151699"/>
    </source>
</evidence>
<dbReference type="Proteomes" id="UP001151699">
    <property type="component" value="Chromosome B"/>
</dbReference>
<feature type="compositionally biased region" description="Basic residues" evidence="2">
    <location>
        <begin position="511"/>
        <end position="524"/>
    </location>
</feature>
<dbReference type="PANTHER" id="PTHR19847">
    <property type="entry name" value="DDB1- AND CUL4-ASSOCIATED FACTOR 11"/>
    <property type="match status" value="1"/>
</dbReference>
<reference evidence="3" key="1">
    <citation type="submission" date="2022-07" db="EMBL/GenBank/DDBJ databases">
        <authorList>
            <person name="Trinca V."/>
            <person name="Uliana J.V.C."/>
            <person name="Torres T.T."/>
            <person name="Ward R.J."/>
            <person name="Monesi N."/>
        </authorList>
    </citation>
    <scope>NUCLEOTIDE SEQUENCE</scope>
    <source>
        <strain evidence="3">HSMRA1968</strain>
        <tissue evidence="3">Whole embryos</tissue>
    </source>
</reference>
<dbReference type="PANTHER" id="PTHR19847:SF7">
    <property type="entry name" value="DDB1- AND CUL4-ASSOCIATED FACTOR 11"/>
    <property type="match status" value="1"/>
</dbReference>
<gene>
    <name evidence="3" type="primary">Dcaf11</name>
    <name evidence="3" type="ORF">Bhyg_07716</name>
</gene>
<dbReference type="OrthoDB" id="63070at2759"/>
<keyword evidence="4" id="KW-1185">Reference proteome</keyword>
<protein>
    <submittedName>
        <fullName evidence="3">DDB1- and CUL4-associated factor 11</fullName>
    </submittedName>
</protein>
<dbReference type="InterPro" id="IPR051859">
    <property type="entry name" value="DCAF"/>
</dbReference>
<proteinExistence type="predicted"/>
<evidence type="ECO:0000256" key="1">
    <source>
        <dbReference type="PROSITE-ProRule" id="PRU00221"/>
    </source>
</evidence>
<dbReference type="InterPro" id="IPR015943">
    <property type="entry name" value="WD40/YVTN_repeat-like_dom_sf"/>
</dbReference>
<accession>A0A9Q0S295</accession>
<evidence type="ECO:0000313" key="3">
    <source>
        <dbReference type="EMBL" id="KAJ6642762.1"/>
    </source>
</evidence>
<dbReference type="Gene3D" id="2.130.10.10">
    <property type="entry name" value="YVTN repeat-like/Quinoprotein amine dehydrogenase"/>
    <property type="match status" value="2"/>
</dbReference>
<dbReference type="SMART" id="SM00320">
    <property type="entry name" value="WD40"/>
    <property type="match status" value="6"/>
</dbReference>
<feature type="non-terminal residue" evidence="3">
    <location>
        <position position="1"/>
    </location>
</feature>
<organism evidence="3 4">
    <name type="scientific">Pseudolycoriella hygida</name>
    <dbReference type="NCBI Taxonomy" id="35572"/>
    <lineage>
        <taxon>Eukaryota</taxon>
        <taxon>Metazoa</taxon>
        <taxon>Ecdysozoa</taxon>
        <taxon>Arthropoda</taxon>
        <taxon>Hexapoda</taxon>
        <taxon>Insecta</taxon>
        <taxon>Pterygota</taxon>
        <taxon>Neoptera</taxon>
        <taxon>Endopterygota</taxon>
        <taxon>Diptera</taxon>
        <taxon>Nematocera</taxon>
        <taxon>Sciaroidea</taxon>
        <taxon>Sciaridae</taxon>
        <taxon>Pseudolycoriella</taxon>
    </lineage>
</organism>